<sequence>MEIKITFRHMLIILLVLSWIIFIGLSIEAGSFITHAIFSLANPSVVPHLWQQEDILPLLEHDPGNYFVVHLILSIVACLKATLFYMIIFTLQRKDLDLTQPFSERLRRFILSLSYITVAIAAFSHYGAKYTGWLITKGIALPHLQYARFSGADIWLFMAVVLFIIAQIFKRGIEIQTENELTI</sequence>
<evidence type="ECO:0000313" key="2">
    <source>
        <dbReference type="EMBL" id="UYQ94422.1"/>
    </source>
</evidence>
<proteinExistence type="predicted"/>
<organism evidence="2 3">
    <name type="scientific">Chitinophaga horti</name>
    <dbReference type="NCBI Taxonomy" id="2920382"/>
    <lineage>
        <taxon>Bacteria</taxon>
        <taxon>Pseudomonadati</taxon>
        <taxon>Bacteroidota</taxon>
        <taxon>Chitinophagia</taxon>
        <taxon>Chitinophagales</taxon>
        <taxon>Chitinophagaceae</taxon>
        <taxon>Chitinophaga</taxon>
    </lineage>
</organism>
<protein>
    <submittedName>
        <fullName evidence="2">DUF2975 domain-containing protein</fullName>
    </submittedName>
</protein>
<name>A0ABY6J472_9BACT</name>
<accession>A0ABY6J472</accession>
<dbReference type="RefSeq" id="WP_264282310.1">
    <property type="nucleotide sequence ID" value="NZ_CP107006.1"/>
</dbReference>
<dbReference type="InterPro" id="IPR021354">
    <property type="entry name" value="DUF2975"/>
</dbReference>
<feature type="transmembrane region" description="Helical" evidence="1">
    <location>
        <begin position="66"/>
        <end position="88"/>
    </location>
</feature>
<keyword evidence="3" id="KW-1185">Reference proteome</keyword>
<dbReference type="Pfam" id="PF11188">
    <property type="entry name" value="DUF2975"/>
    <property type="match status" value="1"/>
</dbReference>
<keyword evidence="1" id="KW-1133">Transmembrane helix</keyword>
<dbReference type="EMBL" id="CP107006">
    <property type="protein sequence ID" value="UYQ94422.1"/>
    <property type="molecule type" value="Genomic_DNA"/>
</dbReference>
<dbReference type="Proteomes" id="UP001162741">
    <property type="component" value="Chromosome"/>
</dbReference>
<evidence type="ECO:0000313" key="3">
    <source>
        <dbReference type="Proteomes" id="UP001162741"/>
    </source>
</evidence>
<evidence type="ECO:0000256" key="1">
    <source>
        <dbReference type="SAM" id="Phobius"/>
    </source>
</evidence>
<keyword evidence="1" id="KW-0472">Membrane</keyword>
<reference evidence="2" key="1">
    <citation type="submission" date="2022-10" db="EMBL/GenBank/DDBJ databases">
        <title>Chitinophaga sp. nov., isolated from soil.</title>
        <authorList>
            <person name="Jeon C.O."/>
        </authorList>
    </citation>
    <scope>NUCLEOTIDE SEQUENCE</scope>
    <source>
        <strain evidence="2">R8</strain>
    </source>
</reference>
<feature type="transmembrane region" description="Helical" evidence="1">
    <location>
        <begin position="109"/>
        <end position="126"/>
    </location>
</feature>
<feature type="transmembrane region" description="Helical" evidence="1">
    <location>
        <begin position="12"/>
        <end position="38"/>
    </location>
</feature>
<feature type="transmembrane region" description="Helical" evidence="1">
    <location>
        <begin position="146"/>
        <end position="166"/>
    </location>
</feature>
<gene>
    <name evidence="2" type="ORF">MKQ68_04880</name>
</gene>
<keyword evidence="1" id="KW-0812">Transmembrane</keyword>